<dbReference type="Proteomes" id="UP000118770">
    <property type="component" value="Genome"/>
</dbReference>
<organism evidence="2 4">
    <name type="scientific">229E-related bat coronavirus</name>
    <dbReference type="NCBI Taxonomy" id="1739614"/>
    <lineage>
        <taxon>Viruses</taxon>
        <taxon>Riboviria</taxon>
        <taxon>Orthornavirae</taxon>
        <taxon>Pisuviricota</taxon>
        <taxon>Pisoniviricetes</taxon>
        <taxon>Nidovirales</taxon>
        <taxon>Cornidovirineae</taxon>
        <taxon>Coronaviridae</taxon>
        <taxon>Orthocoronavirinae</taxon>
        <taxon>Alphacoronavirus</taxon>
        <taxon>Duvinacovirus</taxon>
        <taxon>Alphacoronavirus chicagoense</taxon>
        <taxon>Human coronavirus 229E</taxon>
    </lineage>
</organism>
<dbReference type="Proteomes" id="UP000122373">
    <property type="component" value="Genome"/>
</dbReference>
<evidence type="ECO:0000256" key="1">
    <source>
        <dbReference type="SAM" id="Phobius"/>
    </source>
</evidence>
<evidence type="ECO:0000313" key="4">
    <source>
        <dbReference type="Proteomes" id="UP000118770"/>
    </source>
</evidence>
<keyword evidence="1" id="KW-0472">Membrane</keyword>
<dbReference type="EMBL" id="KT253270">
    <property type="protein sequence ID" value="ALK28786.1"/>
    <property type="molecule type" value="Genomic_RNA"/>
</dbReference>
<keyword evidence="1" id="KW-1133">Transmembrane helix</keyword>
<accession>A0A0P0JVE4</accession>
<evidence type="ECO:0000313" key="2">
    <source>
        <dbReference type="EMBL" id="ALK28780.1"/>
    </source>
</evidence>
<feature type="transmembrane region" description="Helical" evidence="1">
    <location>
        <begin position="12"/>
        <end position="40"/>
    </location>
</feature>
<proteinExistence type="predicted"/>
<feature type="transmembrane region" description="Helical" evidence="1">
    <location>
        <begin position="46"/>
        <end position="66"/>
    </location>
</feature>
<dbReference type="EMBL" id="KT253269">
    <property type="protein sequence ID" value="ALK28780.1"/>
    <property type="molecule type" value="Genomic_RNA"/>
</dbReference>
<protein>
    <submittedName>
        <fullName evidence="2">Orf8</fullName>
    </submittedName>
</protein>
<sequence length="98" mass="11238">MHPEDEQAPLWQVLFGMLLVEGSMTWLMATVLFEIIQLLVAASSDGLYVVLSWNFAFVLAFIIFLLPVFREIWRPGAVDEYIAFLRSMHDGMIRAAFN</sequence>
<name>A0A0P0JVE4_CVH22</name>
<evidence type="ECO:0000313" key="5">
    <source>
        <dbReference type="Proteomes" id="UP000122373"/>
    </source>
</evidence>
<evidence type="ECO:0000313" key="3">
    <source>
        <dbReference type="EMBL" id="ALK28786.1"/>
    </source>
</evidence>
<reference evidence="4 5" key="1">
    <citation type="journal article" date="2015" name="J. Virol.">
        <title>Evidence for an Ancestral Association of Human Coronavirus 229E with Bats.</title>
        <authorList>
            <person name="Corman V.M."/>
            <person name="Baldwin H.J."/>
            <person name="Fumie Tateno A."/>
            <person name="Melim Zerbinati R."/>
            <person name="Annan A."/>
            <person name="Owusu M."/>
            <person name="Nkrumah E.E."/>
            <person name="Maganga G.D."/>
            <person name="Oppong S."/>
            <person name="Adu-Sarkodie Y."/>
            <person name="Vallo P."/>
            <person name="da Silva Filho L.V."/>
            <person name="Leroy E.M."/>
            <person name="Thiel V."/>
            <person name="van der Hoek L."/>
            <person name="Poon L.L."/>
            <person name="Tschapka M."/>
            <person name="Drosten C."/>
            <person name="Drexler J.F."/>
        </authorList>
    </citation>
    <scope>NUCLEOTIDE SEQUENCE [LARGE SCALE GENOMIC DNA]</scope>
    <source>
        <strain evidence="3">BtCoV/FO1A-F2/Hip_aba/GHA/2010</strain>
        <strain evidence="2">BtCoV/KW2E-F151/Hip_cf._rub/GHA/2011</strain>
    </source>
</reference>
<keyword evidence="1" id="KW-0812">Transmembrane</keyword>